<feature type="compositionally biased region" description="Acidic residues" evidence="11">
    <location>
        <begin position="34"/>
        <end position="65"/>
    </location>
</feature>
<evidence type="ECO:0000256" key="8">
    <source>
        <dbReference type="ARBA" id="ARBA00022989"/>
    </source>
</evidence>
<accession>C6BYP7</accession>
<dbReference type="GO" id="GO:0009425">
    <property type="term" value="C:bacterial-type flagellum basal body"/>
    <property type="evidence" value="ECO:0007669"/>
    <property type="project" value="InterPro"/>
</dbReference>
<comment type="similarity">
    <text evidence="3 10">Belongs to the FliL family.</text>
</comment>
<dbReference type="GO" id="GO:0005886">
    <property type="term" value="C:plasma membrane"/>
    <property type="evidence" value="ECO:0007669"/>
    <property type="project" value="UniProtKB-SubCell"/>
</dbReference>
<gene>
    <name evidence="12" type="ordered locus">Desal_2599</name>
</gene>
<dbReference type="GO" id="GO:0071978">
    <property type="term" value="P:bacterial-type flagellum-dependent swarming motility"/>
    <property type="evidence" value="ECO:0007669"/>
    <property type="project" value="TreeGrafter"/>
</dbReference>
<keyword evidence="6 10" id="KW-0812">Transmembrane</keyword>
<dbReference type="STRING" id="526222.Desal_2599"/>
<comment type="function">
    <text evidence="1 10">Controls the rotational direction of flagella during chemotaxis.</text>
</comment>
<keyword evidence="8 10" id="KW-1133">Transmembrane helix</keyword>
<dbReference type="eggNOG" id="COG1580">
    <property type="taxonomic scope" value="Bacteria"/>
</dbReference>
<evidence type="ECO:0000256" key="1">
    <source>
        <dbReference type="ARBA" id="ARBA00002254"/>
    </source>
</evidence>
<organism evidence="12 13">
    <name type="scientific">Maridesulfovibrio salexigens (strain ATCC 14822 / DSM 2638 / NCIMB 8403 / VKM B-1763)</name>
    <name type="common">Desulfovibrio salexigens</name>
    <dbReference type="NCBI Taxonomy" id="526222"/>
    <lineage>
        <taxon>Bacteria</taxon>
        <taxon>Pseudomonadati</taxon>
        <taxon>Thermodesulfobacteriota</taxon>
        <taxon>Desulfovibrionia</taxon>
        <taxon>Desulfovibrionales</taxon>
        <taxon>Desulfovibrionaceae</taxon>
        <taxon>Maridesulfovibrio</taxon>
    </lineage>
</organism>
<dbReference type="GO" id="GO:0006935">
    <property type="term" value="P:chemotaxis"/>
    <property type="evidence" value="ECO:0007669"/>
    <property type="project" value="UniProtKB-KW"/>
</dbReference>
<evidence type="ECO:0000256" key="6">
    <source>
        <dbReference type="ARBA" id="ARBA00022692"/>
    </source>
</evidence>
<dbReference type="PANTHER" id="PTHR35091:SF2">
    <property type="entry name" value="FLAGELLAR PROTEIN FLIL"/>
    <property type="match status" value="1"/>
</dbReference>
<evidence type="ECO:0000256" key="2">
    <source>
        <dbReference type="ARBA" id="ARBA00004162"/>
    </source>
</evidence>
<name>C6BYP7_MARSD</name>
<evidence type="ECO:0000256" key="10">
    <source>
        <dbReference type="RuleBase" id="RU364125"/>
    </source>
</evidence>
<keyword evidence="12" id="KW-0282">Flagellum</keyword>
<comment type="subcellular location">
    <subcellularLocation>
        <location evidence="2">Cell membrane</location>
        <topology evidence="2">Single-pass membrane protein</topology>
    </subcellularLocation>
</comment>
<keyword evidence="9 10" id="KW-0472">Membrane</keyword>
<evidence type="ECO:0000313" key="12">
    <source>
        <dbReference type="EMBL" id="ACS80654.1"/>
    </source>
</evidence>
<dbReference type="Proteomes" id="UP000002601">
    <property type="component" value="Chromosome"/>
</dbReference>
<feature type="compositionally biased region" description="Acidic residues" evidence="11">
    <location>
        <begin position="7"/>
        <end position="16"/>
    </location>
</feature>
<feature type="region of interest" description="Disordered" evidence="11">
    <location>
        <begin position="1"/>
        <end position="65"/>
    </location>
</feature>
<protein>
    <recommendedName>
        <fullName evidence="10">Flagellar protein FliL</fullName>
    </recommendedName>
</protein>
<dbReference type="OrthoDB" id="5470759at2"/>
<sequence>MLFLAVDDIDDSESGEDTQSSAPASKAAQKVELDLDDAPFLEDEDEEDDIPEDEPEELEALEEEPAEKKPKTKLFIFIGIGVIILLLVAILVKLFFFDSPAPPPKEETAVEETVEEIPMEAPDDTPPPPPEEPGVTLLRMDPFWIEQKDKDERTRFLIARFAMTTTDERVVAEYGRKTLILRDAVYFYLKNKDLQFLADEKNVEKLKKDLLMVINQYIVAGEFEKILFEEYLVR</sequence>
<evidence type="ECO:0000256" key="5">
    <source>
        <dbReference type="ARBA" id="ARBA00022500"/>
    </source>
</evidence>
<reference evidence="12 13" key="1">
    <citation type="submission" date="2009-06" db="EMBL/GenBank/DDBJ databases">
        <title>Complete sequence of Desulfovibrio salexigens DSM 2638.</title>
        <authorList>
            <consortium name="US DOE Joint Genome Institute"/>
            <person name="Lucas S."/>
            <person name="Copeland A."/>
            <person name="Lapidus A."/>
            <person name="Glavina del Rio T."/>
            <person name="Tice H."/>
            <person name="Bruce D."/>
            <person name="Goodwin L."/>
            <person name="Pitluck S."/>
            <person name="Munk A.C."/>
            <person name="Brettin T."/>
            <person name="Detter J.C."/>
            <person name="Han C."/>
            <person name="Tapia R."/>
            <person name="Larimer F."/>
            <person name="Land M."/>
            <person name="Hauser L."/>
            <person name="Kyrpides N."/>
            <person name="Anderson I."/>
            <person name="Wall J.D."/>
            <person name="Arkin A.P."/>
            <person name="Dehal P."/>
            <person name="Chivian D."/>
            <person name="Giles B."/>
            <person name="Hazen T.C."/>
        </authorList>
    </citation>
    <scope>NUCLEOTIDE SEQUENCE [LARGE SCALE GENOMIC DNA]</scope>
    <source>
        <strain evidence="13">ATCC 14822 / DSM 2638 / NCIMB 8403 / VKM B-1763</strain>
    </source>
</reference>
<dbReference type="RefSeq" id="WP_015852470.1">
    <property type="nucleotide sequence ID" value="NC_012881.1"/>
</dbReference>
<keyword evidence="4 10" id="KW-1003">Cell membrane</keyword>
<evidence type="ECO:0000256" key="4">
    <source>
        <dbReference type="ARBA" id="ARBA00022475"/>
    </source>
</evidence>
<feature type="compositionally biased region" description="Low complexity" evidence="11">
    <location>
        <begin position="19"/>
        <end position="30"/>
    </location>
</feature>
<dbReference type="HOGENOM" id="CLU_1188431_0_0_7"/>
<keyword evidence="12" id="KW-0969">Cilium</keyword>
<dbReference type="AlphaFoldDB" id="C6BYP7"/>
<evidence type="ECO:0000313" key="13">
    <source>
        <dbReference type="Proteomes" id="UP000002601"/>
    </source>
</evidence>
<dbReference type="Pfam" id="PF03748">
    <property type="entry name" value="FliL"/>
    <property type="match status" value="1"/>
</dbReference>
<keyword evidence="13" id="KW-1185">Reference proteome</keyword>
<keyword evidence="12" id="KW-0966">Cell projection</keyword>
<dbReference type="InterPro" id="IPR005503">
    <property type="entry name" value="FliL"/>
</dbReference>
<dbReference type="EMBL" id="CP001649">
    <property type="protein sequence ID" value="ACS80654.1"/>
    <property type="molecule type" value="Genomic_DNA"/>
</dbReference>
<dbReference type="PANTHER" id="PTHR35091">
    <property type="entry name" value="FLAGELLAR PROTEIN FLIL"/>
    <property type="match status" value="1"/>
</dbReference>
<evidence type="ECO:0000256" key="3">
    <source>
        <dbReference type="ARBA" id="ARBA00008281"/>
    </source>
</evidence>
<evidence type="ECO:0000256" key="11">
    <source>
        <dbReference type="SAM" id="MobiDB-lite"/>
    </source>
</evidence>
<keyword evidence="7 10" id="KW-0283">Flagellar rotation</keyword>
<evidence type="ECO:0000256" key="7">
    <source>
        <dbReference type="ARBA" id="ARBA00022779"/>
    </source>
</evidence>
<proteinExistence type="inferred from homology"/>
<evidence type="ECO:0000256" key="9">
    <source>
        <dbReference type="ARBA" id="ARBA00023136"/>
    </source>
</evidence>
<dbReference type="KEGG" id="dsa:Desal_2599"/>
<feature type="transmembrane region" description="Helical" evidence="10">
    <location>
        <begin position="74"/>
        <end position="96"/>
    </location>
</feature>
<keyword evidence="5 10" id="KW-0145">Chemotaxis</keyword>